<dbReference type="Proteomes" id="UP001278500">
    <property type="component" value="Unassembled WGS sequence"/>
</dbReference>
<evidence type="ECO:0000313" key="2">
    <source>
        <dbReference type="Proteomes" id="UP001278500"/>
    </source>
</evidence>
<name>A0AAE0JMC9_9PEZI</name>
<reference evidence="1" key="1">
    <citation type="journal article" date="2023" name="Mol. Phylogenet. Evol.">
        <title>Genome-scale phylogeny and comparative genomics of the fungal order Sordariales.</title>
        <authorList>
            <person name="Hensen N."/>
            <person name="Bonometti L."/>
            <person name="Westerberg I."/>
            <person name="Brannstrom I.O."/>
            <person name="Guillou S."/>
            <person name="Cros-Aarteil S."/>
            <person name="Calhoun S."/>
            <person name="Haridas S."/>
            <person name="Kuo A."/>
            <person name="Mondo S."/>
            <person name="Pangilinan J."/>
            <person name="Riley R."/>
            <person name="LaButti K."/>
            <person name="Andreopoulos B."/>
            <person name="Lipzen A."/>
            <person name="Chen C."/>
            <person name="Yan M."/>
            <person name="Daum C."/>
            <person name="Ng V."/>
            <person name="Clum A."/>
            <person name="Steindorff A."/>
            <person name="Ohm R.A."/>
            <person name="Martin F."/>
            <person name="Silar P."/>
            <person name="Natvig D.O."/>
            <person name="Lalanne C."/>
            <person name="Gautier V."/>
            <person name="Ament-Velasquez S.L."/>
            <person name="Kruys A."/>
            <person name="Hutchinson M.I."/>
            <person name="Powell A.J."/>
            <person name="Barry K."/>
            <person name="Miller A.N."/>
            <person name="Grigoriev I.V."/>
            <person name="Debuchy R."/>
            <person name="Gladieux P."/>
            <person name="Hiltunen Thoren M."/>
            <person name="Johannesson H."/>
        </authorList>
    </citation>
    <scope>NUCLEOTIDE SEQUENCE</scope>
    <source>
        <strain evidence="1">CBS 560.94</strain>
    </source>
</reference>
<dbReference type="AlphaFoldDB" id="A0AAE0JMC9"/>
<dbReference type="EMBL" id="JAUEPP010000002">
    <property type="protein sequence ID" value="KAK3352068.1"/>
    <property type="molecule type" value="Genomic_DNA"/>
</dbReference>
<reference evidence="1" key="2">
    <citation type="submission" date="2023-06" db="EMBL/GenBank/DDBJ databases">
        <authorList>
            <consortium name="Lawrence Berkeley National Laboratory"/>
            <person name="Haridas S."/>
            <person name="Hensen N."/>
            <person name="Bonometti L."/>
            <person name="Westerberg I."/>
            <person name="Brannstrom I.O."/>
            <person name="Guillou S."/>
            <person name="Cros-Aarteil S."/>
            <person name="Calhoun S."/>
            <person name="Kuo A."/>
            <person name="Mondo S."/>
            <person name="Pangilinan J."/>
            <person name="Riley R."/>
            <person name="Labutti K."/>
            <person name="Andreopoulos B."/>
            <person name="Lipzen A."/>
            <person name="Chen C."/>
            <person name="Yanf M."/>
            <person name="Daum C."/>
            <person name="Ng V."/>
            <person name="Clum A."/>
            <person name="Steindorff A."/>
            <person name="Ohm R."/>
            <person name="Martin F."/>
            <person name="Silar P."/>
            <person name="Natvig D."/>
            <person name="Lalanne C."/>
            <person name="Gautier V."/>
            <person name="Ament-Velasquez S.L."/>
            <person name="Kruys A."/>
            <person name="Hutchinson M.I."/>
            <person name="Powell A.J."/>
            <person name="Barry K."/>
            <person name="Miller A.N."/>
            <person name="Grigoriev I.V."/>
            <person name="Debuchy R."/>
            <person name="Gladieux P."/>
            <person name="Thoren M.H."/>
            <person name="Johannesson H."/>
        </authorList>
    </citation>
    <scope>NUCLEOTIDE SEQUENCE</scope>
    <source>
        <strain evidence="1">CBS 560.94</strain>
    </source>
</reference>
<keyword evidence="2" id="KW-1185">Reference proteome</keyword>
<dbReference type="RefSeq" id="XP_062685363.1">
    <property type="nucleotide sequence ID" value="XM_062820973.1"/>
</dbReference>
<dbReference type="GeneID" id="87858127"/>
<sequence>MRAICSLPSSVVGTWAAVGTPAPMGAASPGGMSGSWSAALSEMSSWLGRHLFGGAGGLSSSSVAGRVLFLSLLLAGGRAHVPLGVHYIYASSPSNVKVRKVRWTAKMKKTNKRIKNGSKDWKDKEYILRHGEQLERKSLLERKLRKLGGGRGWDSC</sequence>
<gene>
    <name evidence="1" type="ORF">B0H65DRAFT_143774</name>
</gene>
<proteinExistence type="predicted"/>
<organism evidence="1 2">
    <name type="scientific">Neurospora tetraspora</name>
    <dbReference type="NCBI Taxonomy" id="94610"/>
    <lineage>
        <taxon>Eukaryota</taxon>
        <taxon>Fungi</taxon>
        <taxon>Dikarya</taxon>
        <taxon>Ascomycota</taxon>
        <taxon>Pezizomycotina</taxon>
        <taxon>Sordariomycetes</taxon>
        <taxon>Sordariomycetidae</taxon>
        <taxon>Sordariales</taxon>
        <taxon>Sordariaceae</taxon>
        <taxon>Neurospora</taxon>
    </lineage>
</organism>
<accession>A0AAE0JMC9</accession>
<evidence type="ECO:0000313" key="1">
    <source>
        <dbReference type="EMBL" id="KAK3352068.1"/>
    </source>
</evidence>
<comment type="caution">
    <text evidence="1">The sequence shown here is derived from an EMBL/GenBank/DDBJ whole genome shotgun (WGS) entry which is preliminary data.</text>
</comment>
<protein>
    <submittedName>
        <fullName evidence="1">Uncharacterized protein</fullName>
    </submittedName>
</protein>